<gene>
    <name evidence="1" type="ORF">EV421DRAFT_1895363</name>
</gene>
<name>A0AA39N315_9AGAR</name>
<dbReference type="EMBL" id="JAUEPT010000001">
    <property type="protein sequence ID" value="KAK0456107.1"/>
    <property type="molecule type" value="Genomic_DNA"/>
</dbReference>
<protein>
    <submittedName>
        <fullName evidence="1">Uncharacterized protein</fullName>
    </submittedName>
</protein>
<comment type="caution">
    <text evidence="1">The sequence shown here is derived from an EMBL/GenBank/DDBJ whole genome shotgun (WGS) entry which is preliminary data.</text>
</comment>
<sequence length="67" mass="7229">MAKKASKPKSKPAAVQGSRTLLQSYLNLPANTRLRLSLGFVAFAGVGLLVSDWLEARIPPPPRVSQQ</sequence>
<dbReference type="AlphaFoldDB" id="A0AA39N315"/>
<accession>A0AA39N315</accession>
<dbReference type="Proteomes" id="UP001175226">
    <property type="component" value="Unassembled WGS sequence"/>
</dbReference>
<organism evidence="1 2">
    <name type="scientific">Armillaria borealis</name>
    <dbReference type="NCBI Taxonomy" id="47425"/>
    <lineage>
        <taxon>Eukaryota</taxon>
        <taxon>Fungi</taxon>
        <taxon>Dikarya</taxon>
        <taxon>Basidiomycota</taxon>
        <taxon>Agaricomycotina</taxon>
        <taxon>Agaricomycetes</taxon>
        <taxon>Agaricomycetidae</taxon>
        <taxon>Agaricales</taxon>
        <taxon>Marasmiineae</taxon>
        <taxon>Physalacriaceae</taxon>
        <taxon>Armillaria</taxon>
    </lineage>
</organism>
<keyword evidence="2" id="KW-1185">Reference proteome</keyword>
<proteinExistence type="predicted"/>
<evidence type="ECO:0000313" key="1">
    <source>
        <dbReference type="EMBL" id="KAK0456107.1"/>
    </source>
</evidence>
<evidence type="ECO:0000313" key="2">
    <source>
        <dbReference type="Proteomes" id="UP001175226"/>
    </source>
</evidence>
<reference evidence="1" key="1">
    <citation type="submission" date="2023-06" db="EMBL/GenBank/DDBJ databases">
        <authorList>
            <consortium name="Lawrence Berkeley National Laboratory"/>
            <person name="Ahrendt S."/>
            <person name="Sahu N."/>
            <person name="Indic B."/>
            <person name="Wong-Bajracharya J."/>
            <person name="Merenyi Z."/>
            <person name="Ke H.-M."/>
            <person name="Monk M."/>
            <person name="Kocsube S."/>
            <person name="Drula E."/>
            <person name="Lipzen A."/>
            <person name="Balint B."/>
            <person name="Henrissat B."/>
            <person name="Andreopoulos B."/>
            <person name="Martin F.M."/>
            <person name="Harder C.B."/>
            <person name="Rigling D."/>
            <person name="Ford K.L."/>
            <person name="Foster G.D."/>
            <person name="Pangilinan J."/>
            <person name="Papanicolaou A."/>
            <person name="Barry K."/>
            <person name="LaButti K."/>
            <person name="Viragh M."/>
            <person name="Koriabine M."/>
            <person name="Yan M."/>
            <person name="Riley R."/>
            <person name="Champramary S."/>
            <person name="Plett K.L."/>
            <person name="Tsai I.J."/>
            <person name="Slot J."/>
            <person name="Sipos G."/>
            <person name="Plett J."/>
            <person name="Nagy L.G."/>
            <person name="Grigoriev I.V."/>
        </authorList>
    </citation>
    <scope>NUCLEOTIDE SEQUENCE</scope>
    <source>
        <strain evidence="1">FPL87.14</strain>
    </source>
</reference>